<reference evidence="3 4" key="1">
    <citation type="submission" date="2016-10" db="EMBL/GenBank/DDBJ databases">
        <title>Paenibacillus species isolates.</title>
        <authorList>
            <person name="Beno S.M."/>
        </authorList>
    </citation>
    <scope>NUCLEOTIDE SEQUENCE [LARGE SCALE GENOMIC DNA]</scope>
    <source>
        <strain evidence="3 4">FSL H7-0744</strain>
    </source>
</reference>
<protein>
    <recommendedName>
        <fullName evidence="2">VanZ-like domain-containing protein</fullName>
    </recommendedName>
</protein>
<name>A0ABX3GXS6_PAEBO</name>
<feature type="domain" description="VanZ-like" evidence="2">
    <location>
        <begin position="44"/>
        <end position="166"/>
    </location>
</feature>
<dbReference type="Pfam" id="PF04892">
    <property type="entry name" value="VanZ"/>
    <property type="match status" value="1"/>
</dbReference>
<feature type="transmembrane region" description="Helical" evidence="1">
    <location>
        <begin position="123"/>
        <end position="143"/>
    </location>
</feature>
<keyword evidence="4" id="KW-1185">Reference proteome</keyword>
<feature type="transmembrane region" description="Helical" evidence="1">
    <location>
        <begin position="149"/>
        <end position="170"/>
    </location>
</feature>
<dbReference type="PANTHER" id="PTHR36834:SF1">
    <property type="entry name" value="INTEGRAL MEMBRANE PROTEIN"/>
    <property type="match status" value="1"/>
</dbReference>
<gene>
    <name evidence="3" type="ORF">BSK56_30755</name>
</gene>
<comment type="caution">
    <text evidence="3">The sequence shown here is derived from an EMBL/GenBank/DDBJ whole genome shotgun (WGS) entry which is preliminary data.</text>
</comment>
<keyword evidence="1" id="KW-0472">Membrane</keyword>
<evidence type="ECO:0000313" key="3">
    <source>
        <dbReference type="EMBL" id="OMD38009.1"/>
    </source>
</evidence>
<dbReference type="PANTHER" id="PTHR36834">
    <property type="entry name" value="MEMBRANE PROTEIN-RELATED"/>
    <property type="match status" value="1"/>
</dbReference>
<dbReference type="RefSeq" id="WP_076114205.1">
    <property type="nucleotide sequence ID" value="NZ_MPTB01000064.1"/>
</dbReference>
<dbReference type="InterPro" id="IPR053150">
    <property type="entry name" value="Teicoplanin_resist-assoc"/>
</dbReference>
<evidence type="ECO:0000259" key="2">
    <source>
        <dbReference type="Pfam" id="PF04892"/>
    </source>
</evidence>
<feature type="transmembrane region" description="Helical" evidence="1">
    <location>
        <begin position="6"/>
        <end position="29"/>
    </location>
</feature>
<evidence type="ECO:0000313" key="4">
    <source>
        <dbReference type="Proteomes" id="UP000187412"/>
    </source>
</evidence>
<keyword evidence="1" id="KW-1133">Transmembrane helix</keyword>
<accession>A0ABX3GXS6</accession>
<dbReference type="InterPro" id="IPR006976">
    <property type="entry name" value="VanZ-like"/>
</dbReference>
<proteinExistence type="predicted"/>
<feature type="transmembrane region" description="Helical" evidence="1">
    <location>
        <begin position="41"/>
        <end position="61"/>
    </location>
</feature>
<keyword evidence="1" id="KW-0812">Transmembrane</keyword>
<sequence>MNDLLGYFIIGGIIIGALAILYLPVFFLLRRRVNVIRQLCFLLFAACSFIVLYATIISAWGEEAFHPAQHHLNLIPLRWLNESGGMSPDKAIVQVYANIIMFIPCGFFVPSVFSWARAFGRTVLVIFFWSFCIEFSQYFIGASADIDDIILNLLGGILGYAVFAFLSLCFQRTSGWEKLLGNENNRQKKNSIQTMDAKQRSIK</sequence>
<feature type="transmembrane region" description="Helical" evidence="1">
    <location>
        <begin position="95"/>
        <end position="116"/>
    </location>
</feature>
<evidence type="ECO:0000256" key="1">
    <source>
        <dbReference type="SAM" id="Phobius"/>
    </source>
</evidence>
<organism evidence="3 4">
    <name type="scientific">Paenibacillus borealis</name>
    <dbReference type="NCBI Taxonomy" id="160799"/>
    <lineage>
        <taxon>Bacteria</taxon>
        <taxon>Bacillati</taxon>
        <taxon>Bacillota</taxon>
        <taxon>Bacilli</taxon>
        <taxon>Bacillales</taxon>
        <taxon>Paenibacillaceae</taxon>
        <taxon>Paenibacillus</taxon>
    </lineage>
</organism>
<dbReference type="Proteomes" id="UP000187412">
    <property type="component" value="Unassembled WGS sequence"/>
</dbReference>
<dbReference type="EMBL" id="MPTB01000064">
    <property type="protein sequence ID" value="OMD38009.1"/>
    <property type="molecule type" value="Genomic_DNA"/>
</dbReference>